<name>B9E1V9_CLOK1</name>
<organism evidence="1 2">
    <name type="scientific">Clostridium kluyveri (strain NBRC 12016)</name>
    <dbReference type="NCBI Taxonomy" id="583346"/>
    <lineage>
        <taxon>Bacteria</taxon>
        <taxon>Bacillati</taxon>
        <taxon>Bacillota</taxon>
        <taxon>Clostridia</taxon>
        <taxon>Eubacteriales</taxon>
        <taxon>Clostridiaceae</taxon>
        <taxon>Clostridium</taxon>
    </lineage>
</organism>
<evidence type="ECO:0000313" key="2">
    <source>
        <dbReference type="Proteomes" id="UP000007969"/>
    </source>
</evidence>
<dbReference type="Proteomes" id="UP000007969">
    <property type="component" value="Chromosome"/>
</dbReference>
<dbReference type="HOGENOM" id="CLU_2205498_0_0_9"/>
<dbReference type="AlphaFoldDB" id="B9E1V9"/>
<gene>
    <name evidence="1" type="ordered locus">CKR_1433</name>
</gene>
<reference evidence="2" key="1">
    <citation type="submission" date="2005-09" db="EMBL/GenBank/DDBJ databases">
        <title>Complete genome sequence of Clostridium kluyveri and comparative genomics of Clostridia species.</title>
        <authorList>
            <person name="Inui M."/>
            <person name="Nonaka H."/>
            <person name="Shinoda Y."/>
            <person name="Ikenaga Y."/>
            <person name="Abe M."/>
            <person name="Naito K."/>
            <person name="Vertes A.A."/>
            <person name="Yukawa H."/>
        </authorList>
    </citation>
    <scope>NUCLEOTIDE SEQUENCE [LARGE SCALE GENOMIC DNA]</scope>
    <source>
        <strain evidence="2">NBRC 12016</strain>
    </source>
</reference>
<dbReference type="KEGG" id="ckr:CKR_1433"/>
<sequence length="114" mass="13102">MKRSIIMKTFQTLIDETLKSRDLDELESAADLFQFGIEKGYYNKKQANEFNNAYWKTKDKHLAHEIASEINSNRLNVISIVSNAPMNIKDNKPELLNYVNGRIKALRGKISGIK</sequence>
<evidence type="ECO:0000313" key="1">
    <source>
        <dbReference type="EMBL" id="BAH06484.1"/>
    </source>
</evidence>
<accession>B9E1V9</accession>
<proteinExistence type="predicted"/>
<protein>
    <submittedName>
        <fullName evidence="1">Uncharacterized protein</fullName>
    </submittedName>
</protein>
<dbReference type="EMBL" id="AP009049">
    <property type="protein sequence ID" value="BAH06484.1"/>
    <property type="molecule type" value="Genomic_DNA"/>
</dbReference>